<feature type="non-terminal residue" evidence="1">
    <location>
        <position position="315"/>
    </location>
</feature>
<protein>
    <submittedName>
        <fullName evidence="1">Uncharacterized protein</fullName>
    </submittedName>
</protein>
<comment type="caution">
    <text evidence="1">The sequence shown here is derived from an EMBL/GenBank/DDBJ whole genome shotgun (WGS) entry which is preliminary data.</text>
</comment>
<proteinExistence type="predicted"/>
<evidence type="ECO:0000313" key="2">
    <source>
        <dbReference type="Proteomes" id="UP000767238"/>
    </source>
</evidence>
<dbReference type="AlphaFoldDB" id="A0A9P8GMW0"/>
<gene>
    <name evidence="1" type="ORF">KCV03_g2445</name>
</gene>
<dbReference type="Proteomes" id="UP000767238">
    <property type="component" value="Unassembled WGS sequence"/>
</dbReference>
<dbReference type="EMBL" id="JAHFYH010000011">
    <property type="protein sequence ID" value="KAH0227027.1"/>
    <property type="molecule type" value="Genomic_DNA"/>
</dbReference>
<evidence type="ECO:0000313" key="1">
    <source>
        <dbReference type="EMBL" id="KAH0227027.1"/>
    </source>
</evidence>
<reference evidence="1" key="1">
    <citation type="journal article" date="2021" name="J Fungi (Basel)">
        <title>Virulence traits and population genomics of the black yeast Aureobasidium melanogenum.</title>
        <authorList>
            <person name="Cernosa A."/>
            <person name="Sun X."/>
            <person name="Gostincar C."/>
            <person name="Fang C."/>
            <person name="Gunde-Cimerman N."/>
            <person name="Song Z."/>
        </authorList>
    </citation>
    <scope>NUCLEOTIDE SEQUENCE</scope>
    <source>
        <strain evidence="1">EXF-8016</strain>
    </source>
</reference>
<dbReference type="OrthoDB" id="5314997at2759"/>
<organism evidence="1 2">
    <name type="scientific">Aureobasidium melanogenum</name>
    <name type="common">Aureobasidium pullulans var. melanogenum</name>
    <dbReference type="NCBI Taxonomy" id="46634"/>
    <lineage>
        <taxon>Eukaryota</taxon>
        <taxon>Fungi</taxon>
        <taxon>Dikarya</taxon>
        <taxon>Ascomycota</taxon>
        <taxon>Pezizomycotina</taxon>
        <taxon>Dothideomycetes</taxon>
        <taxon>Dothideomycetidae</taxon>
        <taxon>Dothideales</taxon>
        <taxon>Saccotheciaceae</taxon>
        <taxon>Aureobasidium</taxon>
    </lineage>
</organism>
<accession>A0A9P8GMW0</accession>
<reference evidence="1" key="2">
    <citation type="submission" date="2021-08" db="EMBL/GenBank/DDBJ databases">
        <authorList>
            <person name="Gostincar C."/>
            <person name="Sun X."/>
            <person name="Song Z."/>
            <person name="Gunde-Cimerman N."/>
        </authorList>
    </citation>
    <scope>NUCLEOTIDE SEQUENCE</scope>
    <source>
        <strain evidence="1">EXF-8016</strain>
    </source>
</reference>
<name>A0A9P8GMW0_AURME</name>
<sequence length="315" mass="36757">MSDALPEQPFRFLDLPKELRFMVYEELMDNKKNQIKFTSPEGFEVDDVHLDGMYHPNLLRVSKLVHDEYWSLCLRESVLWINYSCGEPNSSGEEINQVQTTSIGELSEWTDLPIKVLVKITEVVFKFEAMFELPHMNPFFGISNCAEELLSLKSIDIWSEVDMSLIDYARDQTGLNAWFKAFVEDFFDEELSLSNIMDEEYREFDIRSNCNLYTSLYEMNRRVQWPRGRHLTQGVAALADLPKWGYSTFEVLPEWHMEEVAFMYHGRELKFLGVEHEFPVPERSFYEDTPSEDGYEFDAAGWSVGSPPPPLSGSW</sequence>